<dbReference type="Proteomes" id="UP001158045">
    <property type="component" value="Unassembled WGS sequence"/>
</dbReference>
<dbReference type="Gene3D" id="1.20.1250.20">
    <property type="entry name" value="MFS general substrate transporter like domains"/>
    <property type="match status" value="1"/>
</dbReference>
<keyword evidence="9" id="KW-1185">Reference proteome</keyword>
<evidence type="ECO:0000256" key="2">
    <source>
        <dbReference type="ARBA" id="ARBA00022448"/>
    </source>
</evidence>
<reference evidence="8 9" key="1">
    <citation type="submission" date="2023-04" db="EMBL/GenBank/DDBJ databases">
        <title>Fusibacter bizertensis strain WBS, isolated from littoral bottom sediments of the Arctic seas - biochemical and genomic analysis.</title>
        <authorList>
            <person name="Brioukhanov A.L."/>
        </authorList>
    </citation>
    <scope>NUCLEOTIDE SEQUENCE [LARGE SCALE GENOMIC DNA]</scope>
    <source>
        <strain evidence="8 9">WBS</strain>
    </source>
</reference>
<proteinExistence type="predicted"/>
<dbReference type="PANTHER" id="PTHR43266:SF9">
    <property type="entry name" value="PERMEASE, MAJOR FACILITATOR SUPERFAMILY-RELATED"/>
    <property type="match status" value="1"/>
</dbReference>
<evidence type="ECO:0000256" key="1">
    <source>
        <dbReference type="ARBA" id="ARBA00004651"/>
    </source>
</evidence>
<feature type="transmembrane region" description="Helical" evidence="7">
    <location>
        <begin position="255"/>
        <end position="273"/>
    </location>
</feature>
<evidence type="ECO:0000313" key="9">
    <source>
        <dbReference type="Proteomes" id="UP001158045"/>
    </source>
</evidence>
<dbReference type="Pfam" id="PF07690">
    <property type="entry name" value="MFS_1"/>
    <property type="match status" value="1"/>
</dbReference>
<comment type="caution">
    <text evidence="8">The sequence shown here is derived from an EMBL/GenBank/DDBJ whole genome shotgun (WGS) entry which is preliminary data.</text>
</comment>
<evidence type="ECO:0000256" key="4">
    <source>
        <dbReference type="ARBA" id="ARBA00022692"/>
    </source>
</evidence>
<feature type="transmembrane region" description="Helical" evidence="7">
    <location>
        <begin position="145"/>
        <end position="162"/>
    </location>
</feature>
<feature type="transmembrane region" description="Helical" evidence="7">
    <location>
        <begin position="316"/>
        <end position="340"/>
    </location>
</feature>
<evidence type="ECO:0000256" key="5">
    <source>
        <dbReference type="ARBA" id="ARBA00022989"/>
    </source>
</evidence>
<keyword evidence="5 7" id="KW-1133">Transmembrane helix</keyword>
<feature type="transmembrane region" description="Helical" evidence="7">
    <location>
        <begin position="72"/>
        <end position="92"/>
    </location>
</feature>
<keyword evidence="2" id="KW-0813">Transport</keyword>
<name>A0ABT6NEY4_9FIRM</name>
<keyword evidence="6 7" id="KW-0472">Membrane</keyword>
<feature type="transmembrane region" description="Helical" evidence="7">
    <location>
        <begin position="220"/>
        <end position="243"/>
    </location>
</feature>
<feature type="transmembrane region" description="Helical" evidence="7">
    <location>
        <begin position="12"/>
        <end position="34"/>
    </location>
</feature>
<feature type="transmembrane region" description="Helical" evidence="7">
    <location>
        <begin position="98"/>
        <end position="124"/>
    </location>
</feature>
<evidence type="ECO:0000256" key="7">
    <source>
        <dbReference type="SAM" id="Phobius"/>
    </source>
</evidence>
<sequence>MSKELRNLWLTLCGKGVSSLGSKLFGFAMSFYILKLTGSAQSFAISLLLTTLPMVILSPVVGGIADRIDRKILVVGADFISGIAMLIFFFMIPQSGLSLFTIYMAELILAILFVFLSSAFGAAYPNIVSRANLTKINAYSQGLDSILAITAPILGGIVYGLIDVKLFFLINAISFLLSSVSELFIDFHMFGTGVQKQKSKEPFIQNLKEGFRYVSTQKTFMTIAMYALVINFFLSGFSIILPVDLINYHGISPQVNGIVQAAFPIGAIVMSIYVGKKNIQFSQGLFRNAMLLFSMMMFLFAVPVMPFVNLHLLVPFYYGITLVGLSMVVILVNVPLQVLFQVTIEDEYRGRAMGVLGAMSQGVMPIAYLLTGMLMAYIPSYVLLGFDALALAVIALSVQRNSNLKEVAVSQG</sequence>
<dbReference type="InterPro" id="IPR036259">
    <property type="entry name" value="MFS_trans_sf"/>
</dbReference>
<protein>
    <submittedName>
        <fullName evidence="8">MFS transporter</fullName>
    </submittedName>
</protein>
<feature type="transmembrane region" description="Helical" evidence="7">
    <location>
        <begin position="40"/>
        <end position="65"/>
    </location>
</feature>
<evidence type="ECO:0000256" key="6">
    <source>
        <dbReference type="ARBA" id="ARBA00023136"/>
    </source>
</evidence>
<comment type="subcellular location">
    <subcellularLocation>
        <location evidence="1">Cell membrane</location>
        <topology evidence="1">Multi-pass membrane protein</topology>
    </subcellularLocation>
</comment>
<dbReference type="InterPro" id="IPR011701">
    <property type="entry name" value="MFS"/>
</dbReference>
<dbReference type="EMBL" id="JARYZI010000008">
    <property type="protein sequence ID" value="MDH8678975.1"/>
    <property type="molecule type" value="Genomic_DNA"/>
</dbReference>
<dbReference type="RefSeq" id="WP_281094870.1">
    <property type="nucleotide sequence ID" value="NZ_JARYZI010000008.1"/>
</dbReference>
<evidence type="ECO:0000313" key="8">
    <source>
        <dbReference type="EMBL" id="MDH8678975.1"/>
    </source>
</evidence>
<keyword evidence="4 7" id="KW-0812">Transmembrane</keyword>
<gene>
    <name evidence="8" type="ORF">QE109_12515</name>
</gene>
<organism evidence="8 9">
    <name type="scientific">Fusibacter bizertensis</name>
    <dbReference type="NCBI Taxonomy" id="1488331"/>
    <lineage>
        <taxon>Bacteria</taxon>
        <taxon>Bacillati</taxon>
        <taxon>Bacillota</taxon>
        <taxon>Clostridia</taxon>
        <taxon>Eubacteriales</taxon>
        <taxon>Eubacteriales Family XII. Incertae Sedis</taxon>
        <taxon>Fusibacter</taxon>
    </lineage>
</organism>
<feature type="transmembrane region" description="Helical" evidence="7">
    <location>
        <begin position="168"/>
        <end position="190"/>
    </location>
</feature>
<dbReference type="SUPFAM" id="SSF103473">
    <property type="entry name" value="MFS general substrate transporter"/>
    <property type="match status" value="1"/>
</dbReference>
<feature type="transmembrane region" description="Helical" evidence="7">
    <location>
        <begin position="376"/>
        <end position="396"/>
    </location>
</feature>
<feature type="transmembrane region" description="Helical" evidence="7">
    <location>
        <begin position="352"/>
        <end position="370"/>
    </location>
</feature>
<accession>A0ABT6NEY4</accession>
<dbReference type="CDD" id="cd06173">
    <property type="entry name" value="MFS_MefA_like"/>
    <property type="match status" value="1"/>
</dbReference>
<evidence type="ECO:0000256" key="3">
    <source>
        <dbReference type="ARBA" id="ARBA00022475"/>
    </source>
</evidence>
<dbReference type="PANTHER" id="PTHR43266">
    <property type="entry name" value="MACROLIDE-EFFLUX PROTEIN"/>
    <property type="match status" value="1"/>
</dbReference>
<feature type="transmembrane region" description="Helical" evidence="7">
    <location>
        <begin position="285"/>
        <end position="304"/>
    </location>
</feature>
<keyword evidence="3" id="KW-1003">Cell membrane</keyword>